<sequence length="88" mass="10335">MQFNEDIMSPSQKNWHFNDLIGRCERSTQSFCGGKGNTFSEFKECQRLCEEEEIVTTADCRMVLERREMTVKPKKGKEQPIRKTGRSR</sequence>
<dbReference type="GO" id="GO:0004867">
    <property type="term" value="F:serine-type endopeptidase inhibitor activity"/>
    <property type="evidence" value="ECO:0007669"/>
    <property type="project" value="InterPro"/>
</dbReference>
<evidence type="ECO:0000313" key="2">
    <source>
        <dbReference type="EMBL" id="JAA66452.1"/>
    </source>
</evidence>
<name>A0A0K8R5K5_IXORI</name>
<accession>A0A0K8R5K5</accession>
<dbReference type="EMBL" id="GADI01007356">
    <property type="protein sequence ID" value="JAA66452.1"/>
    <property type="molecule type" value="mRNA"/>
</dbReference>
<dbReference type="Gene3D" id="4.10.410.10">
    <property type="entry name" value="Pancreatic trypsin inhibitor Kunitz domain"/>
    <property type="match status" value="1"/>
</dbReference>
<reference evidence="2" key="1">
    <citation type="submission" date="2012-12" db="EMBL/GenBank/DDBJ databases">
        <title>Identification and characterization of a phenylalanine ammonia-lyase gene family in Isatis indigotica Fort.</title>
        <authorList>
            <person name="Liu Q."/>
            <person name="Chen J."/>
            <person name="Zhou X."/>
            <person name="Di P."/>
            <person name="Xiao Y."/>
            <person name="Xuan H."/>
            <person name="Zhang L."/>
            <person name="Chen W."/>
        </authorList>
    </citation>
    <scope>NUCLEOTIDE SEQUENCE</scope>
    <source>
        <tissue evidence="2">Salivary gland</tissue>
    </source>
</reference>
<dbReference type="InterPro" id="IPR002223">
    <property type="entry name" value="Kunitz_BPTI"/>
</dbReference>
<dbReference type="SUPFAM" id="SSF57362">
    <property type="entry name" value="BPTI-like"/>
    <property type="match status" value="1"/>
</dbReference>
<dbReference type="AlphaFoldDB" id="A0A0K8R5K5"/>
<organism evidence="2">
    <name type="scientific">Ixodes ricinus</name>
    <name type="common">Common tick</name>
    <name type="synonym">Acarus ricinus</name>
    <dbReference type="NCBI Taxonomy" id="34613"/>
    <lineage>
        <taxon>Eukaryota</taxon>
        <taxon>Metazoa</taxon>
        <taxon>Ecdysozoa</taxon>
        <taxon>Arthropoda</taxon>
        <taxon>Chelicerata</taxon>
        <taxon>Arachnida</taxon>
        <taxon>Acari</taxon>
        <taxon>Parasitiformes</taxon>
        <taxon>Ixodida</taxon>
        <taxon>Ixodoidea</taxon>
        <taxon>Ixodidae</taxon>
        <taxon>Ixodinae</taxon>
        <taxon>Ixodes</taxon>
    </lineage>
</organism>
<feature type="domain" description="BPTI/Kunitz inhibitor" evidence="1">
    <location>
        <begin position="11"/>
        <end position="50"/>
    </location>
</feature>
<dbReference type="Pfam" id="PF00014">
    <property type="entry name" value="Kunitz_BPTI"/>
    <property type="match status" value="1"/>
</dbReference>
<proteinExistence type="evidence at transcript level"/>
<evidence type="ECO:0000259" key="1">
    <source>
        <dbReference type="Pfam" id="PF00014"/>
    </source>
</evidence>
<dbReference type="InterPro" id="IPR036880">
    <property type="entry name" value="Kunitz_BPTI_sf"/>
</dbReference>
<protein>
    <submittedName>
        <fullName evidence="2">Putative salivary kunitz domain protein</fullName>
    </submittedName>
</protein>